<dbReference type="Proteomes" id="UP001162501">
    <property type="component" value="Chromosome 4"/>
</dbReference>
<proteinExistence type="predicted"/>
<name>A0AC59ZUV6_RANTA</name>
<evidence type="ECO:0000313" key="1">
    <source>
        <dbReference type="EMBL" id="CAN0515126.1"/>
    </source>
</evidence>
<dbReference type="EMBL" id="OX596088">
    <property type="protein sequence ID" value="CAN0515126.1"/>
    <property type="molecule type" value="Genomic_DNA"/>
</dbReference>
<gene>
    <name evidence="1" type="ORF">MRATA1EN22A_LOCUS23403</name>
</gene>
<sequence length="140" mass="14962">MEPASSLKAGLGDLVPQSNASGQAQPHQCQNLFNAKVCGWGLAEHCVGCLRLESGWSSKAAVETSRHPCGPPVHKGGCVYQLGGRGGGVAVWPEVIYSHGLGYLQLACGPRHLGDFWMTAVCLKQDWYLSRGGSKREQLD</sequence>
<reference evidence="1" key="1">
    <citation type="submission" date="2023-05" db="EMBL/GenBank/DDBJ databases">
        <authorList>
            <consortium name="ELIXIR-Norway"/>
        </authorList>
    </citation>
    <scope>NUCLEOTIDE SEQUENCE</scope>
</reference>
<reference evidence="1" key="2">
    <citation type="submission" date="2025-03" db="EMBL/GenBank/DDBJ databases">
        <authorList>
            <consortium name="ELIXIR-Norway"/>
            <consortium name="Elixir Norway"/>
        </authorList>
    </citation>
    <scope>NUCLEOTIDE SEQUENCE</scope>
</reference>
<organism evidence="1 2">
    <name type="scientific">Rangifer tarandus platyrhynchus</name>
    <name type="common">Svalbard reindeer</name>
    <dbReference type="NCBI Taxonomy" id="3082113"/>
    <lineage>
        <taxon>Eukaryota</taxon>
        <taxon>Metazoa</taxon>
        <taxon>Chordata</taxon>
        <taxon>Craniata</taxon>
        <taxon>Vertebrata</taxon>
        <taxon>Euteleostomi</taxon>
        <taxon>Mammalia</taxon>
        <taxon>Eutheria</taxon>
        <taxon>Laurasiatheria</taxon>
        <taxon>Artiodactyla</taxon>
        <taxon>Ruminantia</taxon>
        <taxon>Pecora</taxon>
        <taxon>Cervidae</taxon>
        <taxon>Odocoileinae</taxon>
        <taxon>Rangifer</taxon>
    </lineage>
</organism>
<protein>
    <submittedName>
        <fullName evidence="1">Uncharacterized protein</fullName>
    </submittedName>
</protein>
<accession>A0AC59ZUV6</accession>
<evidence type="ECO:0000313" key="2">
    <source>
        <dbReference type="Proteomes" id="UP001162501"/>
    </source>
</evidence>